<sequence length="371" mass="41846">MCRQSKDDQVSEEPQTSTPTDLSASARNYAREEDALAIGSNVLGLINIFGQHINLETLDGVTLAYDYGEALRELDRGVETSSELSFSKEWGIGIAMTPAVLREGVLKSHILFNAAFLEGLMEEPDSEACQEAVHTIAHECAHVEINAIKDRQFPGMILRYRAETWYEALRLEVIEASWDEYAACRISAGFGKDPSENYQSVFLNILGEAGPNVREAILKCRHDADYDALMIEAQRNTGNLVKYASYVLGTADGLGQDIEADLREISEALEGHWFSPFFQRLRDAHRVLWERYGQWESLTEFETIADIWLEMLADRGVEVTPQEDGRMYVNIPFRADTSSFQAMMWGIRQATKGSQSWQMPTDQDYKDSDPS</sequence>
<name>A0A1I2DLA6_9RHOB</name>
<keyword evidence="3" id="KW-1185">Reference proteome</keyword>
<evidence type="ECO:0000313" key="3">
    <source>
        <dbReference type="Proteomes" id="UP000325289"/>
    </source>
</evidence>
<gene>
    <name evidence="2" type="ORF">SAMN04515678_11742</name>
</gene>
<feature type="compositionally biased region" description="Polar residues" evidence="1">
    <location>
        <begin position="12"/>
        <end position="26"/>
    </location>
</feature>
<organism evidence="2 3">
    <name type="scientific">Roseivivax sediminis</name>
    <dbReference type="NCBI Taxonomy" id="936889"/>
    <lineage>
        <taxon>Bacteria</taxon>
        <taxon>Pseudomonadati</taxon>
        <taxon>Pseudomonadota</taxon>
        <taxon>Alphaproteobacteria</taxon>
        <taxon>Rhodobacterales</taxon>
        <taxon>Roseobacteraceae</taxon>
        <taxon>Roseivivax</taxon>
    </lineage>
</organism>
<evidence type="ECO:0000256" key="1">
    <source>
        <dbReference type="SAM" id="MobiDB-lite"/>
    </source>
</evidence>
<accession>A0A1I2DLA6</accession>
<evidence type="ECO:0000313" key="2">
    <source>
        <dbReference type="EMBL" id="SFE81061.1"/>
    </source>
</evidence>
<dbReference type="EMBL" id="FOMS01000017">
    <property type="protein sequence ID" value="SFE81061.1"/>
    <property type="molecule type" value="Genomic_DNA"/>
</dbReference>
<proteinExistence type="predicted"/>
<dbReference type="AlphaFoldDB" id="A0A1I2DLA6"/>
<protein>
    <submittedName>
        <fullName evidence="2">Uncharacterized protein</fullName>
    </submittedName>
</protein>
<feature type="region of interest" description="Disordered" evidence="1">
    <location>
        <begin position="1"/>
        <end position="26"/>
    </location>
</feature>
<reference evidence="2 3" key="1">
    <citation type="submission" date="2016-10" db="EMBL/GenBank/DDBJ databases">
        <authorList>
            <person name="Varghese N."/>
            <person name="Submissions S."/>
        </authorList>
    </citation>
    <scope>NUCLEOTIDE SEQUENCE [LARGE SCALE GENOMIC DNA]</scope>
    <source>
        <strain evidence="3">YIM D21,KCTC 23444,ACCC 10710</strain>
    </source>
</reference>
<dbReference type="Proteomes" id="UP000325289">
    <property type="component" value="Unassembled WGS sequence"/>
</dbReference>